<keyword evidence="7 9" id="KW-0472">Membrane</keyword>
<keyword evidence="6 9" id="KW-1133">Transmembrane helix</keyword>
<dbReference type="PANTHER" id="PTHR21248">
    <property type="entry name" value="CARDIOLIPIN SYNTHASE"/>
    <property type="match status" value="1"/>
</dbReference>
<keyword evidence="12" id="KW-1185">Reference proteome</keyword>
<dbReference type="Proteomes" id="UP001193081">
    <property type="component" value="Unassembled WGS sequence"/>
</dbReference>
<dbReference type="PROSITE" id="PS50035">
    <property type="entry name" value="PLD"/>
    <property type="match status" value="2"/>
</dbReference>
<evidence type="ECO:0000256" key="7">
    <source>
        <dbReference type="ARBA" id="ARBA00023136"/>
    </source>
</evidence>
<keyword evidence="3" id="KW-0808">Transferase</keyword>
<dbReference type="EMBL" id="SIJK02000106">
    <property type="protein sequence ID" value="MBP1468871.1"/>
    <property type="molecule type" value="Genomic_DNA"/>
</dbReference>
<keyword evidence="4 9" id="KW-0812">Transmembrane</keyword>
<protein>
    <recommendedName>
        <fullName evidence="8">Cardiolipin synthase</fullName>
        <ecNumber evidence="8">2.7.8.-</ecNumber>
    </recommendedName>
</protein>
<evidence type="ECO:0000256" key="1">
    <source>
        <dbReference type="ARBA" id="ARBA00004236"/>
    </source>
</evidence>
<sequence length="486" mass="53930">MNPTLWSLAGGALHILIVLVAFFVVPVNRKPSSATAWLLLITIAPLIGVVIFLLIGSPKLTPRRRQLQHQMSGLIAQAIEQASGDRATAALLKPAVPAVAMPHTALAQKLGGMPAFAGNGVELLPTYNAIIERMAQEIDGAQRYAHIEFYIIARDTTTEVFFAAMERAVKRGVKVRLLLDQIGSRKYPGRKEMEQHLTAIGVAWHYMLPVGKPGEWLRFDLRNHRKILVVDGEAGYTGSLNVIDRTYHRKDELYYDELCVRVVGPVVIQLEAAFVTDWYAETGELLDPRKYPELQRTGWHAQGTALCQVLPSGPGFDDENNLRLFTGLINAAQRRLVIVNPYFVPDDALMLAVTSAALRGVKVTLINSEAVDQLFVASAQKSYYEQLLRAGVEVLQYKLPILLHSKTIAVDDQIAMIGSSNLDIRSFTLNLEVSLVVYDTAVVAELSKIFDTYIARSKRVELQTWKSRPATQRLIENVARLTAALQ</sequence>
<comment type="subcellular location">
    <subcellularLocation>
        <location evidence="1">Cell membrane</location>
    </subcellularLocation>
</comment>
<gene>
    <name evidence="11" type="primary">cls</name>
    <name evidence="11" type="ORF">EYB53_024385</name>
</gene>
<evidence type="ECO:0000256" key="6">
    <source>
        <dbReference type="ARBA" id="ARBA00022989"/>
    </source>
</evidence>
<evidence type="ECO:0000259" key="10">
    <source>
        <dbReference type="PROSITE" id="PS50035"/>
    </source>
</evidence>
<keyword evidence="5" id="KW-0677">Repeat</keyword>
<feature type="domain" description="PLD phosphodiesterase" evidence="10">
    <location>
        <begin position="219"/>
        <end position="246"/>
    </location>
</feature>
<dbReference type="SMART" id="SM00155">
    <property type="entry name" value="PLDc"/>
    <property type="match status" value="2"/>
</dbReference>
<feature type="transmembrane region" description="Helical" evidence="9">
    <location>
        <begin position="6"/>
        <end position="25"/>
    </location>
</feature>
<evidence type="ECO:0000256" key="9">
    <source>
        <dbReference type="SAM" id="Phobius"/>
    </source>
</evidence>
<evidence type="ECO:0000256" key="2">
    <source>
        <dbReference type="ARBA" id="ARBA00022475"/>
    </source>
</evidence>
<keyword evidence="2" id="KW-1003">Cell membrane</keyword>
<evidence type="ECO:0000313" key="11">
    <source>
        <dbReference type="EMBL" id="MBP1468871.1"/>
    </source>
</evidence>
<evidence type="ECO:0000256" key="4">
    <source>
        <dbReference type="ARBA" id="ARBA00022692"/>
    </source>
</evidence>
<dbReference type="CDD" id="cd09158">
    <property type="entry name" value="PLDc_EcCLS_like_2"/>
    <property type="match status" value="1"/>
</dbReference>
<dbReference type="Gene3D" id="3.30.870.10">
    <property type="entry name" value="Endonuclease Chain A"/>
    <property type="match status" value="2"/>
</dbReference>
<evidence type="ECO:0000313" key="12">
    <source>
        <dbReference type="Proteomes" id="UP001193081"/>
    </source>
</evidence>
<feature type="transmembrane region" description="Helical" evidence="9">
    <location>
        <begin position="37"/>
        <end position="56"/>
    </location>
</feature>
<name>A0ABS4DHE4_9CHLR</name>
<dbReference type="RefSeq" id="WP_135482063.1">
    <property type="nucleotide sequence ID" value="NZ_SIJK02000106.1"/>
</dbReference>
<accession>A0ABS4DHE4</accession>
<reference evidence="11 12" key="1">
    <citation type="submission" date="2021-03" db="EMBL/GenBank/DDBJ databases">
        <authorList>
            <person name="Grouzdev D.S."/>
        </authorList>
    </citation>
    <scope>NUCLEOTIDE SEQUENCE [LARGE SCALE GENOMIC DNA]</scope>
    <source>
        <strain evidence="11 12">M50-1</strain>
    </source>
</reference>
<dbReference type="EC" id="2.7.8.-" evidence="8"/>
<evidence type="ECO:0000256" key="8">
    <source>
        <dbReference type="NCBIfam" id="TIGR04265"/>
    </source>
</evidence>
<proteinExistence type="predicted"/>
<organism evidence="11 12">
    <name type="scientific">Candidatus Chloroploca mongolica</name>
    <dbReference type="NCBI Taxonomy" id="2528176"/>
    <lineage>
        <taxon>Bacteria</taxon>
        <taxon>Bacillati</taxon>
        <taxon>Chloroflexota</taxon>
        <taxon>Chloroflexia</taxon>
        <taxon>Chloroflexales</taxon>
        <taxon>Chloroflexineae</taxon>
        <taxon>Oscillochloridaceae</taxon>
        <taxon>Candidatus Chloroploca</taxon>
    </lineage>
</organism>
<dbReference type="Pfam" id="PF13091">
    <property type="entry name" value="PLDc_2"/>
    <property type="match status" value="2"/>
</dbReference>
<comment type="caution">
    <text evidence="11">The sequence shown here is derived from an EMBL/GenBank/DDBJ whole genome shotgun (WGS) entry which is preliminary data.</text>
</comment>
<dbReference type="InterPro" id="IPR022924">
    <property type="entry name" value="Cardiolipin_synthase"/>
</dbReference>
<evidence type="ECO:0000256" key="3">
    <source>
        <dbReference type="ARBA" id="ARBA00022679"/>
    </source>
</evidence>
<evidence type="ECO:0000256" key="5">
    <source>
        <dbReference type="ARBA" id="ARBA00022737"/>
    </source>
</evidence>
<feature type="domain" description="PLD phosphodiesterase" evidence="10">
    <location>
        <begin position="399"/>
        <end position="426"/>
    </location>
</feature>
<dbReference type="PANTHER" id="PTHR21248:SF22">
    <property type="entry name" value="PHOSPHOLIPASE D"/>
    <property type="match status" value="1"/>
</dbReference>
<dbReference type="InterPro" id="IPR025202">
    <property type="entry name" value="PLD-like_dom"/>
</dbReference>
<dbReference type="InterPro" id="IPR001736">
    <property type="entry name" value="PLipase_D/transphosphatidylase"/>
</dbReference>
<dbReference type="SUPFAM" id="SSF56024">
    <property type="entry name" value="Phospholipase D/nuclease"/>
    <property type="match status" value="2"/>
</dbReference>
<dbReference type="NCBIfam" id="TIGR04265">
    <property type="entry name" value="bac_cardiolipin"/>
    <property type="match status" value="1"/>
</dbReference>